<reference evidence="4 5" key="1">
    <citation type="journal article" date="2011" name="PLoS Pathog.">
        <title>Endophytic Life Strategies Decoded by Genome and Transcriptome Analyses of the Mutualistic Root Symbiont Piriformospora indica.</title>
        <authorList>
            <person name="Zuccaro A."/>
            <person name="Lahrmann U."/>
            <person name="Guldener U."/>
            <person name="Langen G."/>
            <person name="Pfiffi S."/>
            <person name="Biedenkopf D."/>
            <person name="Wong P."/>
            <person name="Samans B."/>
            <person name="Grimm C."/>
            <person name="Basiewicz M."/>
            <person name="Murat C."/>
            <person name="Martin F."/>
            <person name="Kogel K.H."/>
        </authorList>
    </citation>
    <scope>NUCLEOTIDE SEQUENCE [LARGE SCALE GENOMIC DNA]</scope>
    <source>
        <strain evidence="4 5">DSM 11827</strain>
    </source>
</reference>
<evidence type="ECO:0000256" key="2">
    <source>
        <dbReference type="SAM" id="Phobius"/>
    </source>
</evidence>
<organism evidence="4 5">
    <name type="scientific">Serendipita indica (strain DSM 11827)</name>
    <name type="common">Root endophyte fungus</name>
    <name type="synonym">Piriformospora indica</name>
    <dbReference type="NCBI Taxonomy" id="1109443"/>
    <lineage>
        <taxon>Eukaryota</taxon>
        <taxon>Fungi</taxon>
        <taxon>Dikarya</taxon>
        <taxon>Basidiomycota</taxon>
        <taxon>Agaricomycotina</taxon>
        <taxon>Agaricomycetes</taxon>
        <taxon>Sebacinales</taxon>
        <taxon>Serendipitaceae</taxon>
        <taxon>Serendipita</taxon>
    </lineage>
</organism>
<protein>
    <recommendedName>
        <fullName evidence="3">DUF6533 domain-containing protein</fullName>
    </recommendedName>
</protein>
<keyword evidence="2" id="KW-0812">Transmembrane</keyword>
<evidence type="ECO:0000313" key="4">
    <source>
        <dbReference type="EMBL" id="CCA71127.1"/>
    </source>
</evidence>
<sequence>MASIAFQFTQQLAKQVRGDALPKGGMSLAALERTVSLVRATQSFNYAAITLLIYDMILTMQQEIEIVWRARWTAIKFIYLINRYITPFFMLAHVWVFSGRAYGLTDTSCRVIYSVAAVAEIFSVSFVSLVIIIRLYAVYELSNRAFYSLLTYWLHTFLVFTALTIPNLWARLDSKTTLCALSQRVHIQGWSDLLDDPVTNCAGTRPTLSFPCSQRHVDTPVVALWRFKGSTVIGSTSFTVGLFLTMATSRLLLNLKDAEFKHQSVPVGGAMQPNSAFVQKDRALTRKKLMAMAASNDFNHDPASSHAYDEAGGPMKMRTLSDLDDISLSHAHHAHNLSNSTNASSSTTRRSIWIEQMYIKQRAWWLLSCEYVPTETRIFISRTHESDEESILEGAREGERDGYEGDGESNASIRERTQKGQVVESRLGRFDYWL</sequence>
<dbReference type="HOGENOM" id="CLU_033258_0_0_1"/>
<dbReference type="AlphaFoldDB" id="G4TII4"/>
<feature type="domain" description="DUF6533" evidence="3">
    <location>
        <begin position="46"/>
        <end position="87"/>
    </location>
</feature>
<feature type="compositionally biased region" description="Basic and acidic residues" evidence="1">
    <location>
        <begin position="394"/>
        <end position="403"/>
    </location>
</feature>
<proteinExistence type="predicted"/>
<feature type="transmembrane region" description="Helical" evidence="2">
    <location>
        <begin position="111"/>
        <end position="133"/>
    </location>
</feature>
<gene>
    <name evidence="4" type="ORF">PIIN_05062</name>
</gene>
<dbReference type="Pfam" id="PF20151">
    <property type="entry name" value="DUF6533"/>
    <property type="match status" value="1"/>
</dbReference>
<feature type="transmembrane region" description="Helical" evidence="2">
    <location>
        <begin position="145"/>
        <end position="165"/>
    </location>
</feature>
<keyword evidence="2" id="KW-1133">Transmembrane helix</keyword>
<dbReference type="Proteomes" id="UP000007148">
    <property type="component" value="Unassembled WGS sequence"/>
</dbReference>
<dbReference type="InParanoid" id="G4TII4"/>
<name>G4TII4_SERID</name>
<feature type="region of interest" description="Disordered" evidence="1">
    <location>
        <begin position="383"/>
        <end position="418"/>
    </location>
</feature>
<dbReference type="InterPro" id="IPR045340">
    <property type="entry name" value="DUF6533"/>
</dbReference>
<feature type="transmembrane region" description="Helical" evidence="2">
    <location>
        <begin position="81"/>
        <end position="99"/>
    </location>
</feature>
<feature type="transmembrane region" description="Helical" evidence="2">
    <location>
        <begin position="232"/>
        <end position="253"/>
    </location>
</feature>
<dbReference type="EMBL" id="CAFZ01000107">
    <property type="protein sequence ID" value="CCA71127.1"/>
    <property type="molecule type" value="Genomic_DNA"/>
</dbReference>
<keyword evidence="2" id="KW-0472">Membrane</keyword>
<dbReference type="OrthoDB" id="3251775at2759"/>
<keyword evidence="5" id="KW-1185">Reference proteome</keyword>
<evidence type="ECO:0000259" key="3">
    <source>
        <dbReference type="Pfam" id="PF20151"/>
    </source>
</evidence>
<comment type="caution">
    <text evidence="4">The sequence shown here is derived from an EMBL/GenBank/DDBJ whole genome shotgun (WGS) entry which is preliminary data.</text>
</comment>
<evidence type="ECO:0000256" key="1">
    <source>
        <dbReference type="SAM" id="MobiDB-lite"/>
    </source>
</evidence>
<accession>G4TII4</accession>
<evidence type="ECO:0000313" key="5">
    <source>
        <dbReference type="Proteomes" id="UP000007148"/>
    </source>
</evidence>